<feature type="region of interest" description="Disordered" evidence="1">
    <location>
        <begin position="1"/>
        <end position="24"/>
    </location>
</feature>
<evidence type="ECO:0000256" key="1">
    <source>
        <dbReference type="SAM" id="MobiDB-lite"/>
    </source>
</evidence>
<keyword evidence="4" id="KW-1185">Reference proteome</keyword>
<dbReference type="PANTHER" id="PTHR47808:SF2">
    <property type="entry name" value="LEM DOMAIN-CONTAINING PROTEIN 2"/>
    <property type="match status" value="1"/>
</dbReference>
<feature type="transmembrane region" description="Helical" evidence="2">
    <location>
        <begin position="76"/>
        <end position="99"/>
    </location>
</feature>
<feature type="compositionally biased region" description="Basic residues" evidence="1">
    <location>
        <begin position="1"/>
        <end position="12"/>
    </location>
</feature>
<comment type="caution">
    <text evidence="3">The sequence shown here is derived from an EMBL/GenBank/DDBJ whole genome shotgun (WGS) entry which is preliminary data.</text>
</comment>
<dbReference type="Proteomes" id="UP001341840">
    <property type="component" value="Unassembled WGS sequence"/>
</dbReference>
<sequence>MNRGRREQRKSKTSSVMGTEPPRDLLPAKHDFPKLLLVLAISSLIAFSCNLFFTSFVNPPTQPFCDSNLIDSLPSFSVILSLSLYNCIGFTVNIVPFSLRCVLISFSWQSLLTDDCEPCPPHGECYAGVLECFKGYRRHRNLCVEESEISESARKIVERVEFHVCEEYVQFMCYETGSIWLNLCWFQIPFYIPVQVSTPDSLCGSTAIRSWFYSCCRLLGHVKLVLDFLNILYCRSMRDLGFGFDWLLFVMEILEPLESDRLNESPKSRCNMKRRTKFNLSFWSTTSQSNNQSCVIIDEGSLDVAMDEGDQGEVVDGQGLSPNAKLAQEPLMYTFHEVIDIEFDNPEVAIQVAHEVLWQESM</sequence>
<evidence type="ECO:0000256" key="2">
    <source>
        <dbReference type="SAM" id="Phobius"/>
    </source>
</evidence>
<accession>A0ABU6XJU2</accession>
<feature type="transmembrane region" description="Helical" evidence="2">
    <location>
        <begin position="35"/>
        <end position="56"/>
    </location>
</feature>
<reference evidence="3 4" key="1">
    <citation type="journal article" date="2023" name="Plants (Basel)">
        <title>Bridging the Gap: Combining Genomics and Transcriptomics Approaches to Understand Stylosanthes scabra, an Orphan Legume from the Brazilian Caatinga.</title>
        <authorList>
            <person name="Ferreira-Neto J.R.C."/>
            <person name="da Silva M.D."/>
            <person name="Binneck E."/>
            <person name="de Melo N.F."/>
            <person name="da Silva R.H."/>
            <person name="de Melo A.L.T.M."/>
            <person name="Pandolfi V."/>
            <person name="Bustamante F.O."/>
            <person name="Brasileiro-Vidal A.C."/>
            <person name="Benko-Iseppon A.M."/>
        </authorList>
    </citation>
    <scope>NUCLEOTIDE SEQUENCE [LARGE SCALE GENOMIC DNA]</scope>
    <source>
        <tissue evidence="3">Leaves</tissue>
    </source>
</reference>
<keyword evidence="2" id="KW-1133">Transmembrane helix</keyword>
<dbReference type="EMBL" id="JASCZI010211832">
    <property type="protein sequence ID" value="MED6197003.1"/>
    <property type="molecule type" value="Genomic_DNA"/>
</dbReference>
<gene>
    <name evidence="3" type="ORF">PIB30_052647</name>
</gene>
<evidence type="ECO:0000313" key="3">
    <source>
        <dbReference type="EMBL" id="MED6197003.1"/>
    </source>
</evidence>
<protein>
    <submittedName>
        <fullName evidence="3">Uncharacterized protein</fullName>
    </submittedName>
</protein>
<name>A0ABU6XJU2_9FABA</name>
<keyword evidence="2" id="KW-0472">Membrane</keyword>
<dbReference type="PANTHER" id="PTHR47808">
    <property type="entry name" value="INNER NUCLEAR MEMBRANE PROTEIN HEH2-RELATED"/>
    <property type="match status" value="1"/>
</dbReference>
<proteinExistence type="predicted"/>
<dbReference type="InterPro" id="IPR044780">
    <property type="entry name" value="Heh2/Src1"/>
</dbReference>
<organism evidence="3 4">
    <name type="scientific">Stylosanthes scabra</name>
    <dbReference type="NCBI Taxonomy" id="79078"/>
    <lineage>
        <taxon>Eukaryota</taxon>
        <taxon>Viridiplantae</taxon>
        <taxon>Streptophyta</taxon>
        <taxon>Embryophyta</taxon>
        <taxon>Tracheophyta</taxon>
        <taxon>Spermatophyta</taxon>
        <taxon>Magnoliopsida</taxon>
        <taxon>eudicotyledons</taxon>
        <taxon>Gunneridae</taxon>
        <taxon>Pentapetalae</taxon>
        <taxon>rosids</taxon>
        <taxon>fabids</taxon>
        <taxon>Fabales</taxon>
        <taxon>Fabaceae</taxon>
        <taxon>Papilionoideae</taxon>
        <taxon>50 kb inversion clade</taxon>
        <taxon>dalbergioids sensu lato</taxon>
        <taxon>Dalbergieae</taxon>
        <taxon>Pterocarpus clade</taxon>
        <taxon>Stylosanthes</taxon>
    </lineage>
</organism>
<keyword evidence="2" id="KW-0812">Transmembrane</keyword>
<evidence type="ECO:0000313" key="4">
    <source>
        <dbReference type="Proteomes" id="UP001341840"/>
    </source>
</evidence>